<proteinExistence type="predicted"/>
<dbReference type="PROSITE" id="PS50263">
    <property type="entry name" value="CN_HYDROLASE"/>
    <property type="match status" value="1"/>
</dbReference>
<keyword evidence="1" id="KW-0378">Hydrolase</keyword>
<dbReference type="Pfam" id="PF00795">
    <property type="entry name" value="CN_hydrolase"/>
    <property type="match status" value="1"/>
</dbReference>
<keyword evidence="4" id="KW-1185">Reference proteome</keyword>
<dbReference type="InterPro" id="IPR036526">
    <property type="entry name" value="C-N_Hydrolase_sf"/>
</dbReference>
<dbReference type="EMBL" id="LJJB01000013">
    <property type="protein sequence ID" value="KQL43992.1"/>
    <property type="molecule type" value="Genomic_DNA"/>
</dbReference>
<dbReference type="Proteomes" id="UP000051063">
    <property type="component" value="Unassembled WGS sequence"/>
</dbReference>
<sequence length="267" mass="30577">MSLVTIAIAQIRTKQYDKKSNTHRALTIMRDCKEKGVDYLLFPEMYLTGSYIYDQVPALAEPKDGPHIRVIQEEASRLGIGVIFGFPELAGNKYYNSAAFIDKDGHLNGVYRKVHLFDKEVGIYSPGEEFPVFRTDFGNFALKMTFDTGFPELTRLYALQGAQIVMGLHAHHVPYQTYHELMLRVRAMENQIFIAVANKVGLEKNNLFFGVSSIITPNGEHLYKGGNNEEIRIETIDLAEVNRERERTLMKYLDNRQPRLYAKIDGY</sequence>
<evidence type="ECO:0000313" key="4">
    <source>
        <dbReference type="Proteomes" id="UP000051063"/>
    </source>
</evidence>
<reference evidence="3 4" key="1">
    <citation type="submission" date="2015-09" db="EMBL/GenBank/DDBJ databases">
        <title>Genome sequencing project for genomic taxonomy and phylogenomics of Bacillus-like bacteria.</title>
        <authorList>
            <person name="Liu B."/>
            <person name="Wang J."/>
            <person name="Zhu Y."/>
            <person name="Liu G."/>
            <person name="Chen Q."/>
            <person name="Chen Z."/>
            <person name="Lan J."/>
            <person name="Che J."/>
            <person name="Ge C."/>
            <person name="Shi H."/>
            <person name="Pan Z."/>
            <person name="Liu X."/>
        </authorList>
    </citation>
    <scope>NUCLEOTIDE SEQUENCE [LARGE SCALE GENOMIC DNA]</scope>
    <source>
        <strain evidence="3 4">DSM 8552</strain>
    </source>
</reference>
<feature type="domain" description="CN hydrolase" evidence="2">
    <location>
        <begin position="4"/>
        <end position="238"/>
    </location>
</feature>
<dbReference type="RefSeq" id="WP_055746571.1">
    <property type="nucleotide sequence ID" value="NZ_JARTHT010000014.1"/>
</dbReference>
<dbReference type="CDD" id="cd07197">
    <property type="entry name" value="nitrilase"/>
    <property type="match status" value="1"/>
</dbReference>
<dbReference type="Gene3D" id="3.60.110.10">
    <property type="entry name" value="Carbon-nitrogen hydrolase"/>
    <property type="match status" value="1"/>
</dbReference>
<dbReference type="InterPro" id="IPR003010">
    <property type="entry name" value="C-N_Hydrolase"/>
</dbReference>
<dbReference type="PANTHER" id="PTHR43674:SF12">
    <property type="entry name" value="NITRILASE C965.09-RELATED"/>
    <property type="match status" value="1"/>
</dbReference>
<accession>A0ABR5N0H5</accession>
<protein>
    <recommendedName>
        <fullName evidence="2">CN hydrolase domain-containing protein</fullName>
    </recommendedName>
</protein>
<gene>
    <name evidence="3" type="ORF">AN963_21335</name>
</gene>
<comment type="caution">
    <text evidence="3">The sequence shown here is derived from an EMBL/GenBank/DDBJ whole genome shotgun (WGS) entry which is preliminary data.</text>
</comment>
<evidence type="ECO:0000259" key="2">
    <source>
        <dbReference type="PROSITE" id="PS50263"/>
    </source>
</evidence>
<dbReference type="InterPro" id="IPR050345">
    <property type="entry name" value="Aliph_Amidase/BUP"/>
</dbReference>
<dbReference type="PANTHER" id="PTHR43674">
    <property type="entry name" value="NITRILASE C965.09-RELATED"/>
    <property type="match status" value="1"/>
</dbReference>
<name>A0ABR5N0H5_BRECH</name>
<organism evidence="3 4">
    <name type="scientific">Brevibacillus choshinensis</name>
    <dbReference type="NCBI Taxonomy" id="54911"/>
    <lineage>
        <taxon>Bacteria</taxon>
        <taxon>Bacillati</taxon>
        <taxon>Bacillota</taxon>
        <taxon>Bacilli</taxon>
        <taxon>Bacillales</taxon>
        <taxon>Paenibacillaceae</taxon>
        <taxon>Brevibacillus</taxon>
    </lineage>
</organism>
<evidence type="ECO:0000313" key="3">
    <source>
        <dbReference type="EMBL" id="KQL43992.1"/>
    </source>
</evidence>
<evidence type="ECO:0000256" key="1">
    <source>
        <dbReference type="ARBA" id="ARBA00022801"/>
    </source>
</evidence>
<dbReference type="SUPFAM" id="SSF56317">
    <property type="entry name" value="Carbon-nitrogen hydrolase"/>
    <property type="match status" value="1"/>
</dbReference>